<gene>
    <name evidence="1" type="ORF">FBR43_05190</name>
</gene>
<comment type="caution">
    <text evidence="1">The sequence shown here is derived from an EMBL/GenBank/DDBJ whole genome shotgun (WGS) entry which is preliminary data.</text>
</comment>
<name>A0A4U1L2G9_9SPHN</name>
<proteinExistence type="predicted"/>
<dbReference type="RefSeq" id="WP_136942158.1">
    <property type="nucleotide sequence ID" value="NZ_SWKR01000002.1"/>
</dbReference>
<accession>A0A4U1L2G9</accession>
<keyword evidence="2" id="KW-1185">Reference proteome</keyword>
<dbReference type="Proteomes" id="UP000309138">
    <property type="component" value="Unassembled WGS sequence"/>
</dbReference>
<evidence type="ECO:0000313" key="2">
    <source>
        <dbReference type="Proteomes" id="UP000309138"/>
    </source>
</evidence>
<evidence type="ECO:0000313" key="1">
    <source>
        <dbReference type="EMBL" id="TKD50215.1"/>
    </source>
</evidence>
<dbReference type="OrthoDB" id="9835449at2"/>
<organism evidence="1 2">
    <name type="scientific">Sphingomonas baiyangensis</name>
    <dbReference type="NCBI Taxonomy" id="2572576"/>
    <lineage>
        <taxon>Bacteria</taxon>
        <taxon>Pseudomonadati</taxon>
        <taxon>Pseudomonadota</taxon>
        <taxon>Alphaproteobacteria</taxon>
        <taxon>Sphingomonadales</taxon>
        <taxon>Sphingomonadaceae</taxon>
        <taxon>Sphingomonas</taxon>
    </lineage>
</organism>
<dbReference type="EMBL" id="SWKR01000002">
    <property type="protein sequence ID" value="TKD50215.1"/>
    <property type="molecule type" value="Genomic_DNA"/>
</dbReference>
<sequence length="124" mass="13085">MIVAKNAPFRRNLSVSPIMVPATDEPSYVAVGPLPNGVTSFGVVNSYPVYIRLLGTSMGDETPNDAGEGLGWLFPPGHFGIYSTQFPAGVSAIAVERPGFPIHDEEGALLYPEAALELFYGSGA</sequence>
<protein>
    <submittedName>
        <fullName evidence="1">Uncharacterized protein</fullName>
    </submittedName>
</protein>
<dbReference type="AlphaFoldDB" id="A0A4U1L2G9"/>
<reference evidence="1 2" key="1">
    <citation type="submission" date="2019-04" db="EMBL/GenBank/DDBJ databases">
        <authorList>
            <person name="Yang Y."/>
            <person name="Wei D."/>
        </authorList>
    </citation>
    <scope>NUCLEOTIDE SEQUENCE [LARGE SCALE GENOMIC DNA]</scope>
    <source>
        <strain evidence="1 2">L-1-4w-11</strain>
    </source>
</reference>